<dbReference type="Proteomes" id="UP001595711">
    <property type="component" value="Unassembled WGS sequence"/>
</dbReference>
<keyword evidence="1" id="KW-0732">Signal</keyword>
<comment type="caution">
    <text evidence="2">The sequence shown here is derived from an EMBL/GenBank/DDBJ whole genome shotgun (WGS) entry which is preliminary data.</text>
</comment>
<feature type="chain" id="PRO_5045141090" description="Lipoprotein" evidence="1">
    <location>
        <begin position="23"/>
        <end position="179"/>
    </location>
</feature>
<dbReference type="PROSITE" id="PS51257">
    <property type="entry name" value="PROKAR_LIPOPROTEIN"/>
    <property type="match status" value="1"/>
</dbReference>
<keyword evidence="3" id="KW-1185">Reference proteome</keyword>
<feature type="signal peptide" evidence="1">
    <location>
        <begin position="1"/>
        <end position="22"/>
    </location>
</feature>
<evidence type="ECO:0000256" key="1">
    <source>
        <dbReference type="SAM" id="SignalP"/>
    </source>
</evidence>
<reference evidence="3" key="1">
    <citation type="journal article" date="2019" name="Int. J. Syst. Evol. Microbiol.">
        <title>The Global Catalogue of Microorganisms (GCM) 10K type strain sequencing project: providing services to taxonomists for standard genome sequencing and annotation.</title>
        <authorList>
            <consortium name="The Broad Institute Genomics Platform"/>
            <consortium name="The Broad Institute Genome Sequencing Center for Infectious Disease"/>
            <person name="Wu L."/>
            <person name="Ma J."/>
        </authorList>
    </citation>
    <scope>NUCLEOTIDE SEQUENCE [LARGE SCALE GENOMIC DNA]</scope>
    <source>
        <strain evidence="3">KCTC 42182</strain>
    </source>
</reference>
<proteinExistence type="predicted"/>
<accession>A0ABV7VM34</accession>
<evidence type="ECO:0008006" key="4">
    <source>
        <dbReference type="Google" id="ProtNLM"/>
    </source>
</evidence>
<sequence length="179" mass="19574">MTIRSLTKLSFAVLILAGLGLAACSSKKPNLPSCPRVGILGDAQKATQYRPGPGRDLTDVTFQTELLDYNGECRFEEKPASVTVHFILQVAATRGPAAAAGEAQVPYFVAVVDRDRKVLARQAFTAHVPFKEGRRRVVVGEELEQTIPLDGRSTSDIEVLVGLEVSHEQLEKNRQERGF</sequence>
<gene>
    <name evidence="2" type="ORF">ACFOOQ_20965</name>
</gene>
<name>A0ABV7VM34_9PROT</name>
<evidence type="ECO:0000313" key="3">
    <source>
        <dbReference type="Proteomes" id="UP001595711"/>
    </source>
</evidence>
<dbReference type="RefSeq" id="WP_379729675.1">
    <property type="nucleotide sequence ID" value="NZ_JBHRYJ010000006.1"/>
</dbReference>
<dbReference type="EMBL" id="JBHRYJ010000006">
    <property type="protein sequence ID" value="MFC3678038.1"/>
    <property type="molecule type" value="Genomic_DNA"/>
</dbReference>
<evidence type="ECO:0000313" key="2">
    <source>
        <dbReference type="EMBL" id="MFC3678038.1"/>
    </source>
</evidence>
<organism evidence="2 3">
    <name type="scientific">Ferrovibrio xuzhouensis</name>
    <dbReference type="NCBI Taxonomy" id="1576914"/>
    <lineage>
        <taxon>Bacteria</taxon>
        <taxon>Pseudomonadati</taxon>
        <taxon>Pseudomonadota</taxon>
        <taxon>Alphaproteobacteria</taxon>
        <taxon>Rhodospirillales</taxon>
        <taxon>Rhodospirillaceae</taxon>
        <taxon>Ferrovibrio</taxon>
    </lineage>
</organism>
<protein>
    <recommendedName>
        <fullName evidence="4">Lipoprotein</fullName>
    </recommendedName>
</protein>